<evidence type="ECO:0000256" key="1">
    <source>
        <dbReference type="ARBA" id="ARBA00004141"/>
    </source>
</evidence>
<dbReference type="SUPFAM" id="SSF103481">
    <property type="entry name" value="Multidrug resistance efflux transporter EmrE"/>
    <property type="match status" value="2"/>
</dbReference>
<evidence type="ECO:0000313" key="9">
    <source>
        <dbReference type="Proteomes" id="UP001595711"/>
    </source>
</evidence>
<feature type="transmembrane region" description="Helical" evidence="6">
    <location>
        <begin position="131"/>
        <end position="150"/>
    </location>
</feature>
<proteinExistence type="inferred from homology"/>
<evidence type="ECO:0000256" key="3">
    <source>
        <dbReference type="ARBA" id="ARBA00022692"/>
    </source>
</evidence>
<feature type="transmembrane region" description="Helical" evidence="6">
    <location>
        <begin position="219"/>
        <end position="237"/>
    </location>
</feature>
<reference evidence="9" key="1">
    <citation type="journal article" date="2019" name="Int. J. Syst. Evol. Microbiol.">
        <title>The Global Catalogue of Microorganisms (GCM) 10K type strain sequencing project: providing services to taxonomists for standard genome sequencing and annotation.</title>
        <authorList>
            <consortium name="The Broad Institute Genomics Platform"/>
            <consortium name="The Broad Institute Genome Sequencing Center for Infectious Disease"/>
            <person name="Wu L."/>
            <person name="Ma J."/>
        </authorList>
    </citation>
    <scope>NUCLEOTIDE SEQUENCE [LARGE SCALE GENOMIC DNA]</scope>
    <source>
        <strain evidence="9">KCTC 42182</strain>
    </source>
</reference>
<evidence type="ECO:0000256" key="2">
    <source>
        <dbReference type="ARBA" id="ARBA00009853"/>
    </source>
</evidence>
<feature type="domain" description="EamA" evidence="7">
    <location>
        <begin position="165"/>
        <end position="292"/>
    </location>
</feature>
<keyword evidence="5 6" id="KW-0472">Membrane</keyword>
<evidence type="ECO:0000313" key="8">
    <source>
        <dbReference type="EMBL" id="MFC3674620.1"/>
    </source>
</evidence>
<feature type="transmembrane region" description="Helical" evidence="6">
    <location>
        <begin position="275"/>
        <end position="292"/>
    </location>
</feature>
<feature type="transmembrane region" description="Helical" evidence="6">
    <location>
        <begin position="249"/>
        <end position="269"/>
    </location>
</feature>
<name>A0ABV7VBS3_9PROT</name>
<keyword evidence="3 6" id="KW-0812">Transmembrane</keyword>
<evidence type="ECO:0000256" key="6">
    <source>
        <dbReference type="SAM" id="Phobius"/>
    </source>
</evidence>
<dbReference type="PANTHER" id="PTHR22911">
    <property type="entry name" value="ACYL-MALONYL CONDENSING ENZYME-RELATED"/>
    <property type="match status" value="1"/>
</dbReference>
<protein>
    <submittedName>
        <fullName evidence="8">DMT family transporter</fullName>
    </submittedName>
</protein>
<feature type="transmembrane region" description="Helical" evidence="6">
    <location>
        <begin position="104"/>
        <end position="122"/>
    </location>
</feature>
<organism evidence="8 9">
    <name type="scientific">Ferrovibrio xuzhouensis</name>
    <dbReference type="NCBI Taxonomy" id="1576914"/>
    <lineage>
        <taxon>Bacteria</taxon>
        <taxon>Pseudomonadati</taxon>
        <taxon>Pseudomonadota</taxon>
        <taxon>Alphaproteobacteria</taxon>
        <taxon>Rhodospirillales</taxon>
        <taxon>Rhodospirillaceae</taxon>
        <taxon>Ferrovibrio</taxon>
    </lineage>
</organism>
<feature type="transmembrane region" description="Helical" evidence="6">
    <location>
        <begin position="193"/>
        <end position="213"/>
    </location>
</feature>
<dbReference type="Pfam" id="PF00892">
    <property type="entry name" value="EamA"/>
    <property type="match status" value="2"/>
</dbReference>
<dbReference type="PANTHER" id="PTHR22911:SF6">
    <property type="entry name" value="SOLUTE CARRIER FAMILY 35 MEMBER G1"/>
    <property type="match status" value="1"/>
</dbReference>
<dbReference type="InterPro" id="IPR037185">
    <property type="entry name" value="EmrE-like"/>
</dbReference>
<keyword evidence="9" id="KW-1185">Reference proteome</keyword>
<feature type="transmembrane region" description="Helical" evidence="6">
    <location>
        <begin position="162"/>
        <end position="181"/>
    </location>
</feature>
<sequence>MTDAAAGSKLQAALWVLAAALAFSVVYASGKLAGGAVPALVIVWVRYLSGFVTVSAVSLVRHGSLRPGLASHKFAFHALRALCGIGGLGCAVYASTAMPLADAAALKLLQGVFVMVLAVLLLRERVSAGQALAAGLCLGGAFVIVTGTAGEIGAASLLASGAAPLVALLAAFLVACETILIKFLARTETALSMLFLVNGFAALLMTLALPWIWVPLSPLQLAPLFLLGPLAIAGQMCNIRGFRLADAAWLAPFGYSSVVFAALLGWMFFDHLPGLATLAGTALIVGGGLLLIRR</sequence>
<feature type="domain" description="EamA" evidence="7">
    <location>
        <begin position="12"/>
        <end position="146"/>
    </location>
</feature>
<comment type="subcellular location">
    <subcellularLocation>
        <location evidence="1">Membrane</location>
        <topology evidence="1">Multi-pass membrane protein</topology>
    </subcellularLocation>
</comment>
<feature type="transmembrane region" description="Helical" evidence="6">
    <location>
        <begin position="38"/>
        <end position="60"/>
    </location>
</feature>
<comment type="caution">
    <text evidence="8">The sequence shown here is derived from an EMBL/GenBank/DDBJ whole genome shotgun (WGS) entry which is preliminary data.</text>
</comment>
<evidence type="ECO:0000256" key="5">
    <source>
        <dbReference type="ARBA" id="ARBA00023136"/>
    </source>
</evidence>
<dbReference type="EMBL" id="JBHRYJ010000001">
    <property type="protein sequence ID" value="MFC3674620.1"/>
    <property type="molecule type" value="Genomic_DNA"/>
</dbReference>
<evidence type="ECO:0000256" key="4">
    <source>
        <dbReference type="ARBA" id="ARBA00022989"/>
    </source>
</evidence>
<dbReference type="InterPro" id="IPR000620">
    <property type="entry name" value="EamA_dom"/>
</dbReference>
<dbReference type="Proteomes" id="UP001595711">
    <property type="component" value="Unassembled WGS sequence"/>
</dbReference>
<dbReference type="RefSeq" id="WP_379721913.1">
    <property type="nucleotide sequence ID" value="NZ_JBHRYJ010000001.1"/>
</dbReference>
<accession>A0ABV7VBS3</accession>
<comment type="similarity">
    <text evidence="2">Belongs to the drug/metabolite transporter (DMT) superfamily. 10 TMS drug/metabolite exporter (DME) (TC 2.A.7.3) family.</text>
</comment>
<evidence type="ECO:0000259" key="7">
    <source>
        <dbReference type="Pfam" id="PF00892"/>
    </source>
</evidence>
<gene>
    <name evidence="8" type="ORF">ACFOOQ_03635</name>
</gene>
<feature type="transmembrane region" description="Helical" evidence="6">
    <location>
        <begin position="81"/>
        <end position="98"/>
    </location>
</feature>
<keyword evidence="4 6" id="KW-1133">Transmembrane helix</keyword>